<keyword evidence="3" id="KW-0378">Hydrolase</keyword>
<dbReference type="InterPro" id="IPR008928">
    <property type="entry name" value="6-hairpin_glycosidase_sf"/>
</dbReference>
<dbReference type="Pfam" id="PF12215">
    <property type="entry name" value="Glyco_hydr_116N"/>
    <property type="match status" value="1"/>
</dbReference>
<dbReference type="EMBL" id="JBFSSG010000009">
    <property type="protein sequence ID" value="MEZ8720750.1"/>
    <property type="molecule type" value="Genomic_DNA"/>
</dbReference>
<feature type="domain" description="Glycosyl-hydrolase family 116 catalytic region" evidence="1">
    <location>
        <begin position="509"/>
        <end position="932"/>
    </location>
</feature>
<sequence length="1024" mass="114873">MNNKIPYTSYSGNSKHLCKKGDAVEFIQPWYTPISTTPENTGMAVGGIGNTFTLTPNGNTPNFSFIPGIFVDCSEQVINFNDFYASVMDVPTIEKLQILNEQELSVHLNFYPALFDGKKIDTENNSNAINLIRNALKNGNFYKENRESFIKWNVEFSNKTQLLIESDSSSIDCQLYVALDFFNGLLINDTTRQLSLTAGNNSDIESVNGSDIKYKALYPLAEYQYNSFDDIKIKRKVVSPIVKDDKRLCSLPMHWNHFQLTNESQQTRVITLAQPLQNLIGSTYRKGRDGIQDSACTLSQNPIAQQHQAVNVNGESHSFSGVQLTSLSPYQSDIEGEVVFGVQADNHLLESGKVSVSVKPTLYTSKVTQQTEFALKTGCTNTEFQTGIYTGREALSALVVVQVELEPGESVDLRFAQVMAHSKVMLNGWNSDKAYTQFYPQAKPALPMLEDVLPKLESIEQKIVEQQTAFLEQAQNKISQPESALRYATMAMNSLSFLAESTVWDKEDKFLVKECVDYPFFNSLDVYFYGSFSLLYLLPELDGCVMKEFSKAILAEDFTQRRYWEYEATPNAELIDEKYQGVRAIRGAVIHDLGSPFDIQPDAYSWHNVKEWKDLAPKYILMVYRHYQNTQDISVVKECWQAVTESIDFLSNLVAEGDDLPLTRGTDDTFDNLASHGISIYCASLWVAGLQAASELAQLMGENDLGAGYLTRSKKALATVEQSLWDEKEGYYHFFVTPVQAKHLTGEGYQALETLGLTLTGDSIIDKNTLNAYLNETDISINISKVSQRVSKKRLLSETAPQAFTQEYLELVPDSDNSFGDALLADSYLKLIGLEGIFPQEHIQRALDYVYKHNFEINSPKLGVANMTLADGSPHEAFQAQDVWIGVQFSVATALSLAGKSQQAETLMDTVYTALYDYSKIPFAAPEGFNCSVSFDEKDLTESFELSQNDAKKWLTALKLQKCVLSDGRVNPELTKDSDKFVSMLQGEISAEQALVLHKWLLSTGLKYTAGRYFRPGMIFAYMY</sequence>
<dbReference type="InterPro" id="IPR006775">
    <property type="entry name" value="GH116_catalytic"/>
</dbReference>
<dbReference type="PANTHER" id="PTHR12654">
    <property type="entry name" value="BILE ACID BETA-GLUCOSIDASE-RELATED"/>
    <property type="match status" value="1"/>
</dbReference>
<feature type="domain" description="Glycosyl-hydrolase family 116 N-terminal" evidence="2">
    <location>
        <begin position="145"/>
        <end position="452"/>
    </location>
</feature>
<evidence type="ECO:0000313" key="4">
    <source>
        <dbReference type="Proteomes" id="UP001570071"/>
    </source>
</evidence>
<organism evidence="3 4">
    <name type="scientific">Vibrio pomeroyi</name>
    <dbReference type="NCBI Taxonomy" id="198832"/>
    <lineage>
        <taxon>Bacteria</taxon>
        <taxon>Pseudomonadati</taxon>
        <taxon>Pseudomonadota</taxon>
        <taxon>Gammaproteobacteria</taxon>
        <taxon>Vibrionales</taxon>
        <taxon>Vibrionaceae</taxon>
        <taxon>Vibrio</taxon>
    </lineage>
</organism>
<dbReference type="Pfam" id="PF04685">
    <property type="entry name" value="DUF608"/>
    <property type="match status" value="1"/>
</dbReference>
<dbReference type="GO" id="GO:0016787">
    <property type="term" value="F:hydrolase activity"/>
    <property type="evidence" value="ECO:0007669"/>
    <property type="project" value="UniProtKB-KW"/>
</dbReference>
<dbReference type="InterPro" id="IPR012341">
    <property type="entry name" value="6hp_glycosidase-like_sf"/>
</dbReference>
<dbReference type="InterPro" id="IPR024462">
    <property type="entry name" value="GH116_N"/>
</dbReference>
<proteinExistence type="predicted"/>
<gene>
    <name evidence="3" type="ORF">AB6D66_06710</name>
</gene>
<dbReference type="InterPro" id="IPR052566">
    <property type="entry name" value="Non-lysos_glucosylceramidase"/>
</dbReference>
<reference evidence="3 4" key="1">
    <citation type="journal article" date="2024" name="ISME J.">
        <title>Tailless and filamentous prophages are predominant in marine Vibrio.</title>
        <authorList>
            <person name="Steensen K."/>
            <person name="Seneca J."/>
            <person name="Bartlau N."/>
            <person name="Yu X.A."/>
            <person name="Hussain F.A."/>
            <person name="Polz M.F."/>
        </authorList>
    </citation>
    <scope>NUCLEOTIDE SEQUENCE [LARGE SCALE GENOMIC DNA]</scope>
    <source>
        <strain evidence="3 4">10N.239.312.F12</strain>
    </source>
</reference>
<dbReference type="SUPFAM" id="SSF48208">
    <property type="entry name" value="Six-hairpin glycosidases"/>
    <property type="match status" value="1"/>
</dbReference>
<dbReference type="RefSeq" id="WP_372123052.1">
    <property type="nucleotide sequence ID" value="NZ_JBFSSG010000009.1"/>
</dbReference>
<name>A0ABV4MUE8_9VIBR</name>
<evidence type="ECO:0000259" key="1">
    <source>
        <dbReference type="Pfam" id="PF04685"/>
    </source>
</evidence>
<protein>
    <submittedName>
        <fullName evidence="3">GH116 family glycosyl hydrolase</fullName>
    </submittedName>
</protein>
<evidence type="ECO:0000259" key="2">
    <source>
        <dbReference type="Pfam" id="PF12215"/>
    </source>
</evidence>
<keyword evidence="4" id="KW-1185">Reference proteome</keyword>
<dbReference type="Gene3D" id="1.50.10.10">
    <property type="match status" value="1"/>
</dbReference>
<comment type="caution">
    <text evidence="3">The sequence shown here is derived from an EMBL/GenBank/DDBJ whole genome shotgun (WGS) entry which is preliminary data.</text>
</comment>
<evidence type="ECO:0000313" key="3">
    <source>
        <dbReference type="EMBL" id="MEZ8720750.1"/>
    </source>
</evidence>
<accession>A0ABV4MUE8</accession>
<dbReference type="Proteomes" id="UP001570071">
    <property type="component" value="Unassembled WGS sequence"/>
</dbReference>
<dbReference type="PANTHER" id="PTHR12654:SF0">
    <property type="entry name" value="NON-LYSOSOMAL GLUCOSYLCERAMIDASE"/>
    <property type="match status" value="1"/>
</dbReference>